<accession>A0AAE0YLE4</accession>
<evidence type="ECO:0000313" key="3">
    <source>
        <dbReference type="Proteomes" id="UP001283361"/>
    </source>
</evidence>
<reference evidence="2" key="1">
    <citation type="journal article" date="2023" name="G3 (Bethesda)">
        <title>A reference genome for the long-term kleptoplast-retaining sea slug Elysia crispata morphotype clarki.</title>
        <authorList>
            <person name="Eastman K.E."/>
            <person name="Pendleton A.L."/>
            <person name="Shaikh M.A."/>
            <person name="Suttiyut T."/>
            <person name="Ogas R."/>
            <person name="Tomko P."/>
            <person name="Gavelis G."/>
            <person name="Widhalm J.R."/>
            <person name="Wisecaver J.H."/>
        </authorList>
    </citation>
    <scope>NUCLEOTIDE SEQUENCE</scope>
    <source>
        <strain evidence="2">ECLA1</strain>
    </source>
</reference>
<dbReference type="EMBL" id="JAWDGP010005937">
    <property type="protein sequence ID" value="KAK3749541.1"/>
    <property type="molecule type" value="Genomic_DNA"/>
</dbReference>
<feature type="compositionally biased region" description="Basic and acidic residues" evidence="1">
    <location>
        <begin position="400"/>
        <end position="409"/>
    </location>
</feature>
<gene>
    <name evidence="2" type="ORF">RRG08_043444</name>
</gene>
<comment type="caution">
    <text evidence="2">The sequence shown here is derived from an EMBL/GenBank/DDBJ whole genome shotgun (WGS) entry which is preliminary data.</text>
</comment>
<protein>
    <submittedName>
        <fullName evidence="2">Uncharacterized protein</fullName>
    </submittedName>
</protein>
<name>A0AAE0YLE4_9GAST</name>
<organism evidence="2 3">
    <name type="scientific">Elysia crispata</name>
    <name type="common">lettuce slug</name>
    <dbReference type="NCBI Taxonomy" id="231223"/>
    <lineage>
        <taxon>Eukaryota</taxon>
        <taxon>Metazoa</taxon>
        <taxon>Spiralia</taxon>
        <taxon>Lophotrochozoa</taxon>
        <taxon>Mollusca</taxon>
        <taxon>Gastropoda</taxon>
        <taxon>Heterobranchia</taxon>
        <taxon>Euthyneura</taxon>
        <taxon>Panpulmonata</taxon>
        <taxon>Sacoglossa</taxon>
        <taxon>Placobranchoidea</taxon>
        <taxon>Plakobranchidae</taxon>
        <taxon>Elysia</taxon>
    </lineage>
</organism>
<keyword evidence="3" id="KW-1185">Reference proteome</keyword>
<dbReference type="AlphaFoldDB" id="A0AAE0YLE4"/>
<dbReference type="Proteomes" id="UP001283361">
    <property type="component" value="Unassembled WGS sequence"/>
</dbReference>
<proteinExistence type="predicted"/>
<feature type="region of interest" description="Disordered" evidence="1">
    <location>
        <begin position="238"/>
        <end position="276"/>
    </location>
</feature>
<feature type="region of interest" description="Disordered" evidence="1">
    <location>
        <begin position="390"/>
        <end position="424"/>
    </location>
</feature>
<sequence>MTKVKTILAEFCSPKDILAINRLGLLKKEERESQPIPWRHRLPNAERRELVKSEMRMSIRPSRSRISSRDKAKAFQSAANPNDSRMGESLYNIHIRDDPFLSSSLSRIEREQSRLEASQKHHKQQFVSRSHSLTHEPLLLVEREASQTVKTRAMLMRQHGIDPQVLIKPSYMRPLESHYHTPSTLTTIDAFVAETKKKRNVWETAMDEVDPTKFRSAARPCTRLNDREIQQLRLGRALHKPRQDAPSSTLFSQRLGPPTGQASPRHTMRVKAGGEDYSSKTSESVFITQRDVTGSITQGLGRQRASLALQIEEVHEKDGASRKRAAKKILSGGNESTVNKTVTFAGLPSSADRSKKSLQTKLTSPLTIVIDENKLHNSERLRLKSLTKEGMDESLNNKPQGDKCIKNIQDENNGAGQKEVQQVKEKGERKMDFLNTLLNEPDTS</sequence>
<evidence type="ECO:0000256" key="1">
    <source>
        <dbReference type="SAM" id="MobiDB-lite"/>
    </source>
</evidence>
<feature type="region of interest" description="Disordered" evidence="1">
    <location>
        <begin position="55"/>
        <end position="83"/>
    </location>
</feature>
<evidence type="ECO:0000313" key="2">
    <source>
        <dbReference type="EMBL" id="KAK3749541.1"/>
    </source>
</evidence>